<dbReference type="PANTHER" id="PTHR47746:SF74">
    <property type="entry name" value="RNA-DIRECTED DNA POLYMERASE (REVERSE TRANSCRIPTASE)-RELATED FAMILY PROTEIN-RELATED"/>
    <property type="match status" value="1"/>
</dbReference>
<sequence length="129" mass="15606">MFTKAHETRNHLFMECTFSMVLWKRVIHWLDATQPIQATWDAMLNWIVQRSKGKTPQAQLWKLLYVEVTYAIWKERNSRIFQQVIWKERNSRIFQQVEHNAEDKAKKIARVCCVRATRMARHILEGRSY</sequence>
<evidence type="ECO:0000313" key="2">
    <source>
        <dbReference type="Proteomes" id="UP000224567"/>
    </source>
</evidence>
<protein>
    <recommendedName>
        <fullName evidence="3">Reverse transcriptase zinc-binding domain-containing protein</fullName>
    </recommendedName>
</protein>
<organism evidence="1 2">
    <name type="scientific">Capsicum baccatum</name>
    <name type="common">Peruvian pepper</name>
    <dbReference type="NCBI Taxonomy" id="33114"/>
    <lineage>
        <taxon>Eukaryota</taxon>
        <taxon>Viridiplantae</taxon>
        <taxon>Streptophyta</taxon>
        <taxon>Embryophyta</taxon>
        <taxon>Tracheophyta</taxon>
        <taxon>Spermatophyta</taxon>
        <taxon>Magnoliopsida</taxon>
        <taxon>eudicotyledons</taxon>
        <taxon>Gunneridae</taxon>
        <taxon>Pentapetalae</taxon>
        <taxon>asterids</taxon>
        <taxon>lamiids</taxon>
        <taxon>Solanales</taxon>
        <taxon>Solanaceae</taxon>
        <taxon>Solanoideae</taxon>
        <taxon>Capsiceae</taxon>
        <taxon>Capsicum</taxon>
    </lineage>
</organism>
<dbReference type="STRING" id="33114.A0A2G2VA44"/>
<dbReference type="PANTHER" id="PTHR47746">
    <property type="entry name" value="ZF-RVT DOMAIN-CONTAINING PROTEIN"/>
    <property type="match status" value="1"/>
</dbReference>
<reference evidence="2" key="2">
    <citation type="journal article" date="2017" name="J. Anim. Genet.">
        <title>Multiple reference genome sequences of hot pepper reveal the massive evolution of plant disease resistance genes by retroduplication.</title>
        <authorList>
            <person name="Kim S."/>
            <person name="Park J."/>
            <person name="Yeom S.-I."/>
            <person name="Kim Y.-M."/>
            <person name="Seo E."/>
            <person name="Kim K.-T."/>
            <person name="Kim M.-S."/>
            <person name="Lee J.M."/>
            <person name="Cheong K."/>
            <person name="Shin H.-S."/>
            <person name="Kim S.-B."/>
            <person name="Han K."/>
            <person name="Lee J."/>
            <person name="Park M."/>
            <person name="Lee H.-A."/>
            <person name="Lee H.-Y."/>
            <person name="Lee Y."/>
            <person name="Oh S."/>
            <person name="Lee J.H."/>
            <person name="Choi E."/>
            <person name="Choi E."/>
            <person name="Lee S.E."/>
            <person name="Jeon J."/>
            <person name="Kim H."/>
            <person name="Choi G."/>
            <person name="Song H."/>
            <person name="Lee J."/>
            <person name="Lee S.-C."/>
            <person name="Kwon J.-K."/>
            <person name="Lee H.-Y."/>
            <person name="Koo N."/>
            <person name="Hong Y."/>
            <person name="Kim R.W."/>
            <person name="Kang W.-H."/>
            <person name="Huh J.H."/>
            <person name="Kang B.-C."/>
            <person name="Yang T.-J."/>
            <person name="Lee Y.-H."/>
            <person name="Bennetzen J.L."/>
            <person name="Choi D."/>
        </authorList>
    </citation>
    <scope>NUCLEOTIDE SEQUENCE [LARGE SCALE GENOMIC DNA]</scope>
    <source>
        <strain evidence="2">cv. PBC81</strain>
    </source>
</reference>
<gene>
    <name evidence="1" type="ORF">CQW23_30626</name>
</gene>
<comment type="caution">
    <text evidence="1">The sequence shown here is derived from an EMBL/GenBank/DDBJ whole genome shotgun (WGS) entry which is preliminary data.</text>
</comment>
<evidence type="ECO:0008006" key="3">
    <source>
        <dbReference type="Google" id="ProtNLM"/>
    </source>
</evidence>
<reference evidence="1 2" key="1">
    <citation type="journal article" date="2017" name="Genome Biol.">
        <title>New reference genome sequences of hot pepper reveal the massive evolution of plant disease-resistance genes by retroduplication.</title>
        <authorList>
            <person name="Kim S."/>
            <person name="Park J."/>
            <person name="Yeom S.I."/>
            <person name="Kim Y.M."/>
            <person name="Seo E."/>
            <person name="Kim K.T."/>
            <person name="Kim M.S."/>
            <person name="Lee J.M."/>
            <person name="Cheong K."/>
            <person name="Shin H.S."/>
            <person name="Kim S.B."/>
            <person name="Han K."/>
            <person name="Lee J."/>
            <person name="Park M."/>
            <person name="Lee H.A."/>
            <person name="Lee H.Y."/>
            <person name="Lee Y."/>
            <person name="Oh S."/>
            <person name="Lee J.H."/>
            <person name="Choi E."/>
            <person name="Choi E."/>
            <person name="Lee S.E."/>
            <person name="Jeon J."/>
            <person name="Kim H."/>
            <person name="Choi G."/>
            <person name="Song H."/>
            <person name="Lee J."/>
            <person name="Lee S.C."/>
            <person name="Kwon J.K."/>
            <person name="Lee H.Y."/>
            <person name="Koo N."/>
            <person name="Hong Y."/>
            <person name="Kim R.W."/>
            <person name="Kang W.H."/>
            <person name="Huh J.H."/>
            <person name="Kang B.C."/>
            <person name="Yang T.J."/>
            <person name="Lee Y.H."/>
            <person name="Bennetzen J.L."/>
            <person name="Choi D."/>
        </authorList>
    </citation>
    <scope>NUCLEOTIDE SEQUENCE [LARGE SCALE GENOMIC DNA]</scope>
    <source>
        <strain evidence="2">cv. PBC81</strain>
    </source>
</reference>
<evidence type="ECO:0000313" key="1">
    <source>
        <dbReference type="EMBL" id="PHT29778.1"/>
    </source>
</evidence>
<dbReference type="Proteomes" id="UP000224567">
    <property type="component" value="Unassembled WGS sequence"/>
</dbReference>
<name>A0A2G2VA44_CAPBA</name>
<keyword evidence="2" id="KW-1185">Reference proteome</keyword>
<proteinExistence type="predicted"/>
<dbReference type="AlphaFoldDB" id="A0A2G2VA44"/>
<dbReference type="EMBL" id="MLFT02000082">
    <property type="protein sequence ID" value="PHT29778.1"/>
    <property type="molecule type" value="Genomic_DNA"/>
</dbReference>
<dbReference type="OrthoDB" id="1302947at2759"/>
<accession>A0A2G2VA44</accession>